<dbReference type="Proteomes" id="UP000765509">
    <property type="component" value="Unassembled WGS sequence"/>
</dbReference>
<dbReference type="InterPro" id="IPR041577">
    <property type="entry name" value="RT_RNaseH_2"/>
</dbReference>
<feature type="domain" description="Reverse transcriptase/retrotransposon-derived protein RNase H-like" evidence="2">
    <location>
        <begin position="58"/>
        <end position="111"/>
    </location>
</feature>
<dbReference type="InterPro" id="IPR050951">
    <property type="entry name" value="Retrovirus_Pol_polyprotein"/>
</dbReference>
<dbReference type="SUPFAM" id="SSF56672">
    <property type="entry name" value="DNA/RNA polymerases"/>
    <property type="match status" value="1"/>
</dbReference>
<organism evidence="3 4">
    <name type="scientific">Austropuccinia psidii MF-1</name>
    <dbReference type="NCBI Taxonomy" id="1389203"/>
    <lineage>
        <taxon>Eukaryota</taxon>
        <taxon>Fungi</taxon>
        <taxon>Dikarya</taxon>
        <taxon>Basidiomycota</taxon>
        <taxon>Pucciniomycotina</taxon>
        <taxon>Pucciniomycetes</taxon>
        <taxon>Pucciniales</taxon>
        <taxon>Sphaerophragmiaceae</taxon>
        <taxon>Austropuccinia</taxon>
    </lineage>
</organism>
<dbReference type="EMBL" id="AVOT02021189">
    <property type="protein sequence ID" value="MBW0509841.1"/>
    <property type="molecule type" value="Genomic_DNA"/>
</dbReference>
<dbReference type="InterPro" id="IPR043128">
    <property type="entry name" value="Rev_trsase/Diguanyl_cyclase"/>
</dbReference>
<comment type="caution">
    <text evidence="3">The sequence shown here is derived from an EMBL/GenBank/DDBJ whole genome shotgun (WGS) entry which is preliminary data.</text>
</comment>
<keyword evidence="4" id="KW-1185">Reference proteome</keyword>
<reference evidence="3" key="1">
    <citation type="submission" date="2021-03" db="EMBL/GenBank/DDBJ databases">
        <title>Draft genome sequence of rust myrtle Austropuccinia psidii MF-1, a brazilian biotype.</title>
        <authorList>
            <person name="Quecine M.C."/>
            <person name="Pachon D.M.R."/>
            <person name="Bonatelli M.L."/>
            <person name="Correr F.H."/>
            <person name="Franceschini L.M."/>
            <person name="Leite T.F."/>
            <person name="Margarido G.R.A."/>
            <person name="Almeida C.A."/>
            <person name="Ferrarezi J.A."/>
            <person name="Labate C.A."/>
        </authorList>
    </citation>
    <scope>NUCLEOTIDE SEQUENCE</scope>
    <source>
        <strain evidence="3">MF-1</strain>
    </source>
</reference>
<dbReference type="PANTHER" id="PTHR37984">
    <property type="entry name" value="PROTEIN CBG26694"/>
    <property type="match status" value="1"/>
</dbReference>
<evidence type="ECO:0000313" key="3">
    <source>
        <dbReference type="EMBL" id="MBW0509841.1"/>
    </source>
</evidence>
<name>A0A9Q3E050_9BASI</name>
<dbReference type="OrthoDB" id="420169at2759"/>
<protein>
    <recommendedName>
        <fullName evidence="2">Reverse transcriptase/retrotransposon-derived protein RNase H-like domain-containing protein</fullName>
    </recommendedName>
</protein>
<sequence length="136" mass="15597">MDSSKVQQVLNWPQPNYIKALQSFLGFANFYCHFIKDYFKQITALTSLIERDSRFIFNEEAHGQFQLLKEAFTTTPILYHCDPSLQTIVETDASEYALGVVLSQVNDLESIPFHLIVSSFSQMSSSIKFMKRNSLA</sequence>
<keyword evidence="1" id="KW-0511">Multifunctional enzyme</keyword>
<dbReference type="PANTHER" id="PTHR37984:SF5">
    <property type="entry name" value="PROTEIN NYNRIN-LIKE"/>
    <property type="match status" value="1"/>
</dbReference>
<evidence type="ECO:0000313" key="4">
    <source>
        <dbReference type="Proteomes" id="UP000765509"/>
    </source>
</evidence>
<evidence type="ECO:0000256" key="1">
    <source>
        <dbReference type="ARBA" id="ARBA00023268"/>
    </source>
</evidence>
<gene>
    <name evidence="3" type="ORF">O181_049556</name>
</gene>
<accession>A0A9Q3E050</accession>
<dbReference type="GO" id="GO:0003824">
    <property type="term" value="F:catalytic activity"/>
    <property type="evidence" value="ECO:0007669"/>
    <property type="project" value="UniProtKB-KW"/>
</dbReference>
<proteinExistence type="predicted"/>
<evidence type="ECO:0000259" key="2">
    <source>
        <dbReference type="Pfam" id="PF17919"/>
    </source>
</evidence>
<dbReference type="Pfam" id="PF17919">
    <property type="entry name" value="RT_RNaseH_2"/>
    <property type="match status" value="1"/>
</dbReference>
<dbReference type="AlphaFoldDB" id="A0A9Q3E050"/>
<dbReference type="InterPro" id="IPR043502">
    <property type="entry name" value="DNA/RNA_pol_sf"/>
</dbReference>
<dbReference type="FunFam" id="3.30.70.270:FF:000020">
    <property type="entry name" value="Transposon Tf2-6 polyprotein-like Protein"/>
    <property type="match status" value="1"/>
</dbReference>
<dbReference type="Gene3D" id="3.30.70.270">
    <property type="match status" value="1"/>
</dbReference>